<dbReference type="CDD" id="cd02909">
    <property type="entry name" value="cupin_pirin_N"/>
    <property type="match status" value="1"/>
</dbReference>
<dbReference type="PIRSF" id="PIRSF006232">
    <property type="entry name" value="Pirin"/>
    <property type="match status" value="1"/>
</dbReference>
<name>A0ABP4EYD7_9ACTN</name>
<evidence type="ECO:0000259" key="4">
    <source>
        <dbReference type="Pfam" id="PF05726"/>
    </source>
</evidence>
<proteinExistence type="inferred from homology"/>
<comment type="similarity">
    <text evidence="1 2">Belongs to the pirin family.</text>
</comment>
<dbReference type="InterPro" id="IPR003829">
    <property type="entry name" value="Pirin_N_dom"/>
</dbReference>
<keyword evidence="6" id="KW-1185">Reference proteome</keyword>
<dbReference type="InterPro" id="IPR014710">
    <property type="entry name" value="RmlC-like_jellyroll"/>
</dbReference>
<dbReference type="PANTHER" id="PTHR13903">
    <property type="entry name" value="PIRIN-RELATED"/>
    <property type="match status" value="1"/>
</dbReference>
<protein>
    <submittedName>
        <fullName evidence="5">Pirin family protein</fullName>
    </submittedName>
</protein>
<dbReference type="CDD" id="cd02247">
    <property type="entry name" value="cupin_pirin_C"/>
    <property type="match status" value="1"/>
</dbReference>
<evidence type="ECO:0000259" key="3">
    <source>
        <dbReference type="Pfam" id="PF02678"/>
    </source>
</evidence>
<dbReference type="InterPro" id="IPR011051">
    <property type="entry name" value="RmlC_Cupin_sf"/>
</dbReference>
<feature type="domain" description="Pirin N-terminal" evidence="3">
    <location>
        <begin position="37"/>
        <end position="138"/>
    </location>
</feature>
<gene>
    <name evidence="5" type="ORF">GCM10009606_16100</name>
</gene>
<dbReference type="Proteomes" id="UP001499979">
    <property type="component" value="Unassembled WGS sequence"/>
</dbReference>
<dbReference type="Pfam" id="PF05726">
    <property type="entry name" value="Pirin_C"/>
    <property type="match status" value="1"/>
</dbReference>
<feature type="domain" description="Pirin C-terminal" evidence="4">
    <location>
        <begin position="190"/>
        <end position="286"/>
    </location>
</feature>
<evidence type="ECO:0000256" key="1">
    <source>
        <dbReference type="ARBA" id="ARBA00008416"/>
    </source>
</evidence>
<dbReference type="EMBL" id="BAAAJE010000006">
    <property type="protein sequence ID" value="GAA1136836.1"/>
    <property type="molecule type" value="Genomic_DNA"/>
</dbReference>
<dbReference type="PANTHER" id="PTHR13903:SF8">
    <property type="entry name" value="PIRIN"/>
    <property type="match status" value="1"/>
</dbReference>
<dbReference type="SUPFAM" id="SSF51182">
    <property type="entry name" value="RmlC-like cupins"/>
    <property type="match status" value="1"/>
</dbReference>
<dbReference type="InterPro" id="IPR008778">
    <property type="entry name" value="Pirin_C_dom"/>
</dbReference>
<dbReference type="InterPro" id="IPR012093">
    <property type="entry name" value="Pirin"/>
</dbReference>
<sequence>MSNLEDRPDEVTAEGAVTAGVEIMTPRDVPLGGPRAMRVRRTLPQRHRSLIGAWCFVDHYGPDDVADTGGMRVPPHPHTGLQTVSWLFTGEVEHRDSAGHHAMVRPGEVNLMTAGRGISHSEVSTPATTTLHGAQLWVALPDRDRHTDPGFAHHVPTPVTGPGWEGRVFLGSLLGDTSPVPTYTPLLGAELLLGPGTTLDLEVDPTFEHGVLVDTGVLGVAGVDTKPSDLAYVPPGRDTVTLTSYDEPVRLLLLGGPPFGEAIVMWWNIVARTHEEVVDWRDRWQAQVTDAGLVDGWFGIPVGDELPPIPAPPLPNARLRERR</sequence>
<comment type="caution">
    <text evidence="5">The sequence shown here is derived from an EMBL/GenBank/DDBJ whole genome shotgun (WGS) entry which is preliminary data.</text>
</comment>
<dbReference type="Pfam" id="PF02678">
    <property type="entry name" value="Pirin"/>
    <property type="match status" value="1"/>
</dbReference>
<reference evidence="6" key="1">
    <citation type="journal article" date="2019" name="Int. J. Syst. Evol. Microbiol.">
        <title>The Global Catalogue of Microorganisms (GCM) 10K type strain sequencing project: providing services to taxonomists for standard genome sequencing and annotation.</title>
        <authorList>
            <consortium name="The Broad Institute Genomics Platform"/>
            <consortium name="The Broad Institute Genome Sequencing Center for Infectious Disease"/>
            <person name="Wu L."/>
            <person name="Ma J."/>
        </authorList>
    </citation>
    <scope>NUCLEOTIDE SEQUENCE [LARGE SCALE GENOMIC DNA]</scope>
    <source>
        <strain evidence="6">JCM 11813</strain>
    </source>
</reference>
<organism evidence="5 6">
    <name type="scientific">Nocardioides aquiterrae</name>
    <dbReference type="NCBI Taxonomy" id="203799"/>
    <lineage>
        <taxon>Bacteria</taxon>
        <taxon>Bacillati</taxon>
        <taxon>Actinomycetota</taxon>
        <taxon>Actinomycetes</taxon>
        <taxon>Propionibacteriales</taxon>
        <taxon>Nocardioidaceae</taxon>
        <taxon>Nocardioides</taxon>
    </lineage>
</organism>
<evidence type="ECO:0000313" key="6">
    <source>
        <dbReference type="Proteomes" id="UP001499979"/>
    </source>
</evidence>
<dbReference type="Gene3D" id="2.60.120.10">
    <property type="entry name" value="Jelly Rolls"/>
    <property type="match status" value="1"/>
</dbReference>
<evidence type="ECO:0000256" key="2">
    <source>
        <dbReference type="RuleBase" id="RU003457"/>
    </source>
</evidence>
<accession>A0ABP4EYD7</accession>
<evidence type="ECO:0000313" key="5">
    <source>
        <dbReference type="EMBL" id="GAA1136836.1"/>
    </source>
</evidence>
<dbReference type="RefSeq" id="WP_343906975.1">
    <property type="nucleotide sequence ID" value="NZ_BAAAJE010000006.1"/>
</dbReference>